<evidence type="ECO:0000256" key="2">
    <source>
        <dbReference type="ARBA" id="ARBA00022741"/>
    </source>
</evidence>
<dbReference type="CDD" id="cd18787">
    <property type="entry name" value="SF2_C_DEAD"/>
    <property type="match status" value="1"/>
</dbReference>
<keyword evidence="10" id="KW-0648">Protein biosynthesis</keyword>
<keyword evidence="11" id="KW-1185">Reference proteome</keyword>
<reference evidence="10" key="1">
    <citation type="submission" date="2021-02" db="EMBL/GenBank/DDBJ databases">
        <authorList>
            <person name="Nieuwenhuis M."/>
            <person name="Van De Peppel L.J.J."/>
        </authorList>
    </citation>
    <scope>NUCLEOTIDE SEQUENCE</scope>
    <source>
        <strain evidence="10">D49</strain>
    </source>
</reference>
<evidence type="ECO:0000259" key="8">
    <source>
        <dbReference type="PROSITE" id="PS51192"/>
    </source>
</evidence>
<evidence type="ECO:0000256" key="5">
    <source>
        <dbReference type="ARBA" id="ARBA00022840"/>
    </source>
</evidence>
<dbReference type="Gene3D" id="3.40.50.300">
    <property type="entry name" value="P-loop containing nucleotide triphosphate hydrolases"/>
    <property type="match status" value="2"/>
</dbReference>
<evidence type="ECO:0000256" key="6">
    <source>
        <dbReference type="ARBA" id="ARBA00022884"/>
    </source>
</evidence>
<evidence type="ECO:0000256" key="4">
    <source>
        <dbReference type="ARBA" id="ARBA00022806"/>
    </source>
</evidence>
<dbReference type="OrthoDB" id="10265785at2759"/>
<evidence type="ECO:0000256" key="1">
    <source>
        <dbReference type="ARBA" id="ARBA00012552"/>
    </source>
</evidence>
<keyword evidence="6" id="KW-0694">RNA-binding</keyword>
<dbReference type="AlphaFoldDB" id="A0A9P7GFX1"/>
<dbReference type="Pfam" id="PF00271">
    <property type="entry name" value="Helicase_C"/>
    <property type="match status" value="1"/>
</dbReference>
<accession>A0A9P7GFX1</accession>
<proteinExistence type="predicted"/>
<keyword evidence="5" id="KW-0067">ATP-binding</keyword>
<keyword evidence="3" id="KW-0378">Hydrolase</keyword>
<dbReference type="Pfam" id="PF00270">
    <property type="entry name" value="DEAD"/>
    <property type="match status" value="1"/>
</dbReference>
<dbReference type="SUPFAM" id="SSF52540">
    <property type="entry name" value="P-loop containing nucleoside triphosphate hydrolases"/>
    <property type="match status" value="1"/>
</dbReference>
<dbReference type="PROSITE" id="PS51194">
    <property type="entry name" value="HELICASE_CTER"/>
    <property type="match status" value="1"/>
</dbReference>
<evidence type="ECO:0000313" key="11">
    <source>
        <dbReference type="Proteomes" id="UP000717328"/>
    </source>
</evidence>
<reference evidence="10" key="2">
    <citation type="submission" date="2021-10" db="EMBL/GenBank/DDBJ databases">
        <title>Phylogenomics reveals ancestral predisposition of the termite-cultivated fungus Termitomyces towards a domesticated lifestyle.</title>
        <authorList>
            <person name="Auxier B."/>
            <person name="Grum-Grzhimaylo A."/>
            <person name="Cardenas M.E."/>
            <person name="Lodge J.D."/>
            <person name="Laessoe T."/>
            <person name="Pedersen O."/>
            <person name="Smith M.E."/>
            <person name="Kuyper T.W."/>
            <person name="Franco-Molano E.A."/>
            <person name="Baroni T.J."/>
            <person name="Aanen D.K."/>
        </authorList>
    </citation>
    <scope>NUCLEOTIDE SEQUENCE</scope>
    <source>
        <strain evidence="10">D49</strain>
    </source>
</reference>
<dbReference type="PROSITE" id="PS51192">
    <property type="entry name" value="HELICASE_ATP_BIND_1"/>
    <property type="match status" value="1"/>
</dbReference>
<feature type="domain" description="Helicase C-terminal" evidence="9">
    <location>
        <begin position="209"/>
        <end position="368"/>
    </location>
</feature>
<dbReference type="PANTHER" id="PTHR47958">
    <property type="entry name" value="ATP-DEPENDENT RNA HELICASE DBP3"/>
    <property type="match status" value="1"/>
</dbReference>
<evidence type="ECO:0000256" key="3">
    <source>
        <dbReference type="ARBA" id="ARBA00022801"/>
    </source>
</evidence>
<keyword evidence="2" id="KW-0547">Nucleotide-binding</keyword>
<dbReference type="GO" id="GO:0005524">
    <property type="term" value="F:ATP binding"/>
    <property type="evidence" value="ECO:0007669"/>
    <property type="project" value="UniProtKB-KW"/>
</dbReference>
<keyword evidence="10" id="KW-0396">Initiation factor</keyword>
<dbReference type="InterPro" id="IPR011545">
    <property type="entry name" value="DEAD/DEAH_box_helicase_dom"/>
</dbReference>
<name>A0A9P7GFX1_9AGAR</name>
<dbReference type="SMART" id="SM00490">
    <property type="entry name" value="HELICc"/>
    <property type="match status" value="1"/>
</dbReference>
<dbReference type="Proteomes" id="UP000717328">
    <property type="component" value="Unassembled WGS sequence"/>
</dbReference>
<sequence>MDLKPELLRGIYAYGLERPSAIQKRAIVAIVKGHNVITQAESGTDKTTTFSVSILQRLEHDVRSTQALILAPNRELALQTHKVIVDLGDSMNIQSLACIGGTNVREDIAKLRDNGVQVVVGTPGRTFDLIKRGALKTETIKIVCVDEADTMLSHRFKDQVYEIFELLPSGTQVTLFSATMPKEVLEFSKKFMRDPVRILVKKDELTFEGIKQFYITVKKEGRKLDALCDLYKTVPITQAVIFCNTRRKVDLLTDEMLGRGFTVSAIHGNMEQKQREVLKEFCTGSTHVLIATDLAHGIIDIRQASLVINYDFPTDCEKYARRIGHGGRSGRKGVAINFVKYKDVPTLRYIEEFYDTKIDEMPPNAPSI</sequence>
<dbReference type="InterPro" id="IPR014001">
    <property type="entry name" value="Helicase_ATP-bd"/>
</dbReference>
<dbReference type="FunFam" id="3.40.50.300:FF:000849">
    <property type="entry name" value="ATP-dependent RNA helicase DBP5"/>
    <property type="match status" value="1"/>
</dbReference>
<protein>
    <recommendedName>
        <fullName evidence="1">RNA helicase</fullName>
        <ecNumber evidence="1">3.6.4.13</ecNumber>
    </recommendedName>
</protein>
<feature type="domain" description="Helicase ATP-binding" evidence="8">
    <location>
        <begin position="27"/>
        <end position="198"/>
    </location>
</feature>
<dbReference type="InterPro" id="IPR027417">
    <property type="entry name" value="P-loop_NTPase"/>
</dbReference>
<dbReference type="InterPro" id="IPR001650">
    <property type="entry name" value="Helicase_C-like"/>
</dbReference>
<evidence type="ECO:0000313" key="10">
    <source>
        <dbReference type="EMBL" id="KAG5649862.1"/>
    </source>
</evidence>
<keyword evidence="4" id="KW-0347">Helicase</keyword>
<dbReference type="SMART" id="SM00487">
    <property type="entry name" value="DEXDc"/>
    <property type="match status" value="1"/>
</dbReference>
<comment type="caution">
    <text evidence="10">The sequence shown here is derived from an EMBL/GenBank/DDBJ whole genome shotgun (WGS) entry which is preliminary data.</text>
</comment>
<dbReference type="EC" id="3.6.4.13" evidence="1"/>
<gene>
    <name evidence="10" type="primary">TIF1_1</name>
    <name evidence="10" type="ORF">H0H81_001737</name>
</gene>
<dbReference type="GO" id="GO:0003743">
    <property type="term" value="F:translation initiation factor activity"/>
    <property type="evidence" value="ECO:0007669"/>
    <property type="project" value="UniProtKB-KW"/>
</dbReference>
<evidence type="ECO:0000256" key="7">
    <source>
        <dbReference type="ARBA" id="ARBA00047984"/>
    </source>
</evidence>
<dbReference type="GO" id="GO:0016787">
    <property type="term" value="F:hydrolase activity"/>
    <property type="evidence" value="ECO:0007669"/>
    <property type="project" value="UniProtKB-KW"/>
</dbReference>
<dbReference type="GO" id="GO:0003723">
    <property type="term" value="F:RNA binding"/>
    <property type="evidence" value="ECO:0007669"/>
    <property type="project" value="UniProtKB-KW"/>
</dbReference>
<dbReference type="GO" id="GO:0003724">
    <property type="term" value="F:RNA helicase activity"/>
    <property type="evidence" value="ECO:0007669"/>
    <property type="project" value="UniProtKB-EC"/>
</dbReference>
<comment type="catalytic activity">
    <reaction evidence="7">
        <text>ATP + H2O = ADP + phosphate + H(+)</text>
        <dbReference type="Rhea" id="RHEA:13065"/>
        <dbReference type="ChEBI" id="CHEBI:15377"/>
        <dbReference type="ChEBI" id="CHEBI:15378"/>
        <dbReference type="ChEBI" id="CHEBI:30616"/>
        <dbReference type="ChEBI" id="CHEBI:43474"/>
        <dbReference type="ChEBI" id="CHEBI:456216"/>
        <dbReference type="EC" id="3.6.4.13"/>
    </reaction>
</comment>
<organism evidence="10 11">
    <name type="scientific">Sphagnurus paluster</name>
    <dbReference type="NCBI Taxonomy" id="117069"/>
    <lineage>
        <taxon>Eukaryota</taxon>
        <taxon>Fungi</taxon>
        <taxon>Dikarya</taxon>
        <taxon>Basidiomycota</taxon>
        <taxon>Agaricomycotina</taxon>
        <taxon>Agaricomycetes</taxon>
        <taxon>Agaricomycetidae</taxon>
        <taxon>Agaricales</taxon>
        <taxon>Tricholomatineae</taxon>
        <taxon>Lyophyllaceae</taxon>
        <taxon>Sphagnurus</taxon>
    </lineage>
</organism>
<evidence type="ECO:0000259" key="9">
    <source>
        <dbReference type="PROSITE" id="PS51194"/>
    </source>
</evidence>
<dbReference type="EMBL" id="JABCKI010000666">
    <property type="protein sequence ID" value="KAG5649862.1"/>
    <property type="molecule type" value="Genomic_DNA"/>
</dbReference>